<evidence type="ECO:0000256" key="6">
    <source>
        <dbReference type="ARBA" id="ARBA00022692"/>
    </source>
</evidence>
<evidence type="ECO:0000256" key="2">
    <source>
        <dbReference type="ARBA" id="ARBA00008038"/>
    </source>
</evidence>
<dbReference type="Pfam" id="PF01618">
    <property type="entry name" value="MotA_ExbB"/>
    <property type="match status" value="1"/>
</dbReference>
<dbReference type="GO" id="GO:1902600">
    <property type="term" value="P:proton transmembrane transport"/>
    <property type="evidence" value="ECO:0007669"/>
    <property type="project" value="UniProtKB-KW"/>
</dbReference>
<keyword evidence="7" id="KW-0283">Flagellar rotation</keyword>
<dbReference type="InterPro" id="IPR047055">
    <property type="entry name" value="MotA-like"/>
</dbReference>
<keyword evidence="11 12" id="KW-0472">Membrane</keyword>
<comment type="subcellular location">
    <subcellularLocation>
        <location evidence="1">Cell membrane</location>
        <topology evidence="1">Multi-pass membrane protein</topology>
    </subcellularLocation>
</comment>
<organism evidence="16 17">
    <name type="scientific">Candidatus Kryptonium thompsonii</name>
    <dbReference type="NCBI Taxonomy" id="1633631"/>
    <lineage>
        <taxon>Bacteria</taxon>
        <taxon>Pseudomonadati</taxon>
        <taxon>Candidatus Kryptoniota</taxon>
        <taxon>Candidatus Kryptonium</taxon>
    </lineage>
</organism>
<evidence type="ECO:0000256" key="8">
    <source>
        <dbReference type="ARBA" id="ARBA00022781"/>
    </source>
</evidence>
<dbReference type="GO" id="GO:0005886">
    <property type="term" value="C:plasma membrane"/>
    <property type="evidence" value="ECO:0007669"/>
    <property type="project" value="UniProtKB-SubCell"/>
</dbReference>
<dbReference type="PANTHER" id="PTHR30433:SF3">
    <property type="entry name" value="MOTILITY PROTEIN A"/>
    <property type="match status" value="1"/>
</dbReference>
<accession>A0A0P1P046</accession>
<proteinExistence type="inferred from homology"/>
<keyword evidence="4" id="KW-1003">Cell membrane</keyword>
<feature type="transmembrane region" description="Helical" evidence="12">
    <location>
        <begin position="7"/>
        <end position="27"/>
    </location>
</feature>
<keyword evidence="10" id="KW-0406">Ion transport</keyword>
<accession>A0A0N7MNM1</accession>
<evidence type="ECO:0000256" key="3">
    <source>
        <dbReference type="ARBA" id="ARBA00022448"/>
    </source>
</evidence>
<keyword evidence="9 12" id="KW-1133">Transmembrane helix</keyword>
<accession>A0A0P1MNF4</accession>
<accession>A0A0S4N850</accession>
<feature type="transmembrane region" description="Helical" evidence="12">
    <location>
        <begin position="158"/>
        <end position="179"/>
    </location>
</feature>
<dbReference type="InterPro" id="IPR000540">
    <property type="entry name" value="Flag_MotA_CS"/>
</dbReference>
<dbReference type="AlphaFoldDB" id="A0A0P1LRB0"/>
<evidence type="ECO:0000256" key="1">
    <source>
        <dbReference type="ARBA" id="ARBA00004651"/>
    </source>
</evidence>
<accession>A0A0P1P9P8</accession>
<dbReference type="RefSeq" id="WP_047134861.1">
    <property type="nucleotide sequence ID" value="NZ_CZVI01000049.1"/>
</dbReference>
<protein>
    <submittedName>
        <fullName evidence="16">Chemotaxis protein MotA</fullName>
    </submittedName>
</protein>
<feature type="transmembrane region" description="Helical" evidence="12">
    <location>
        <begin position="185"/>
        <end position="208"/>
    </location>
</feature>
<dbReference type="OrthoDB" id="9806929at2"/>
<evidence type="ECO:0000259" key="13">
    <source>
        <dbReference type="Pfam" id="PF01618"/>
    </source>
</evidence>
<evidence type="ECO:0000256" key="11">
    <source>
        <dbReference type="ARBA" id="ARBA00023136"/>
    </source>
</evidence>
<accession>A0A0P1MJ15</accession>
<evidence type="ECO:0000259" key="14">
    <source>
        <dbReference type="Pfam" id="PF20560"/>
    </source>
</evidence>
<feature type="domain" description="MotA/TolQ/ExbB proton channel" evidence="13">
    <location>
        <begin position="107"/>
        <end position="222"/>
    </location>
</feature>
<reference evidence="16" key="1">
    <citation type="submission" date="2015-11" db="EMBL/GenBank/DDBJ databases">
        <authorList>
            <person name="Zhang Y."/>
            <person name="Guo Z."/>
        </authorList>
    </citation>
    <scope>NUCLEOTIDE SEQUENCE [LARGE SCALE GENOMIC DNA]</scope>
    <source>
        <strain evidence="16">JGI-4</strain>
    </source>
</reference>
<keyword evidence="6 12" id="KW-0812">Transmembrane</keyword>
<keyword evidence="18" id="KW-1185">Reference proteome</keyword>
<dbReference type="InterPro" id="IPR046786">
    <property type="entry name" value="MotA_N"/>
</dbReference>
<accession>A0A0P1LRB0</accession>
<dbReference type="Pfam" id="PF20560">
    <property type="entry name" value="MotA_N"/>
    <property type="match status" value="1"/>
</dbReference>
<dbReference type="PANTHER" id="PTHR30433">
    <property type="entry name" value="CHEMOTAXIS PROTEIN MOTA"/>
    <property type="match status" value="1"/>
</dbReference>
<name>A0A0P1LRB0_9BACT</name>
<evidence type="ECO:0000256" key="10">
    <source>
        <dbReference type="ARBA" id="ARBA00023065"/>
    </source>
</evidence>
<feature type="domain" description="Motility protein A N-terminal" evidence="14">
    <location>
        <begin position="12"/>
        <end position="87"/>
    </location>
</feature>
<dbReference type="EMBL" id="CZVI01000049">
    <property type="protein sequence ID" value="CUS94466.1"/>
    <property type="molecule type" value="Genomic_DNA"/>
</dbReference>
<comment type="similarity">
    <text evidence="2">Belongs to the MotA family.</text>
</comment>
<evidence type="ECO:0000256" key="4">
    <source>
        <dbReference type="ARBA" id="ARBA00022475"/>
    </source>
</evidence>
<dbReference type="Proteomes" id="UP000182011">
    <property type="component" value="Unassembled WGS sequence"/>
</dbReference>
<dbReference type="InterPro" id="IPR002898">
    <property type="entry name" value="MotA_ExbB_proton_chnl"/>
</dbReference>
<reference evidence="17 18" key="2">
    <citation type="submission" date="2015-11" db="EMBL/GenBank/DDBJ databases">
        <authorList>
            <person name="Varghese N."/>
        </authorList>
    </citation>
    <scope>NUCLEOTIDE SEQUENCE [LARGE SCALE GENOMIC DNA]</scope>
    <source>
        <strain evidence="15 18">JGI-8</strain>
    </source>
</reference>
<dbReference type="GO" id="GO:0071978">
    <property type="term" value="P:bacterial-type flagellum-dependent swarming motility"/>
    <property type="evidence" value="ECO:0007669"/>
    <property type="project" value="InterPro"/>
</dbReference>
<evidence type="ECO:0000313" key="17">
    <source>
        <dbReference type="Proteomes" id="UP000182011"/>
    </source>
</evidence>
<accession>A0A0P1LM25</accession>
<accession>A0A0P1MG19</accession>
<evidence type="ECO:0000256" key="9">
    <source>
        <dbReference type="ARBA" id="ARBA00022989"/>
    </source>
</evidence>
<evidence type="ECO:0000256" key="12">
    <source>
        <dbReference type="SAM" id="Phobius"/>
    </source>
</evidence>
<evidence type="ECO:0000313" key="16">
    <source>
        <dbReference type="EMBL" id="CUU07136.1"/>
    </source>
</evidence>
<evidence type="ECO:0000313" key="15">
    <source>
        <dbReference type="EMBL" id="CUS94466.1"/>
    </source>
</evidence>
<evidence type="ECO:0000256" key="7">
    <source>
        <dbReference type="ARBA" id="ARBA00022779"/>
    </source>
</evidence>
<keyword evidence="5" id="KW-0145">Chemotaxis</keyword>
<dbReference type="Proteomes" id="UP000182200">
    <property type="component" value="Unassembled WGS sequence"/>
</dbReference>
<evidence type="ECO:0000256" key="5">
    <source>
        <dbReference type="ARBA" id="ARBA00022500"/>
    </source>
</evidence>
<sequence>MKNNSNFEFGTIVGLILGVLSIFGSFLLEGGTLGALILIPAMLIVFGGTIATAMIGSPAKIFFKIPSFIKLALIPPKFNIVETIETIVNYAIIARKDGILALEKEVNNISHPFLKKMLRLAIDGTDPETIREIADIEINYITERHMANATVFQKMGGYAPTMGIIGTVMGLISTLANAGGDPNELIHHIASAFIATLWGVFSANIIWLPIADRLKAIHAEEKVLLEIIVEGVLAIQAGEVPTIIKTKLYSMFPISEQAIEI</sequence>
<dbReference type="PROSITE" id="PS01307">
    <property type="entry name" value="MOTA"/>
    <property type="match status" value="1"/>
</dbReference>
<dbReference type="STRING" id="1633631.GCA_001442925_01714"/>
<gene>
    <name evidence="16" type="ORF">JGI4_01719</name>
    <name evidence="15" type="ORF">JGI8_01993</name>
</gene>
<feature type="transmembrane region" description="Helical" evidence="12">
    <location>
        <begin position="33"/>
        <end position="55"/>
    </location>
</feature>
<evidence type="ECO:0000313" key="18">
    <source>
        <dbReference type="Proteomes" id="UP000182200"/>
    </source>
</evidence>
<keyword evidence="8" id="KW-0375">Hydrogen ion transport</keyword>
<dbReference type="EMBL" id="FAOP01000006">
    <property type="protein sequence ID" value="CUU07136.1"/>
    <property type="molecule type" value="Genomic_DNA"/>
</dbReference>
<dbReference type="GO" id="GO:0006935">
    <property type="term" value="P:chemotaxis"/>
    <property type="evidence" value="ECO:0007669"/>
    <property type="project" value="UniProtKB-KW"/>
</dbReference>
<keyword evidence="3" id="KW-0813">Transport</keyword>